<name>A0A5C4S504_CHLTI</name>
<dbReference type="EMBL" id="VDCH01000020">
    <property type="protein sequence ID" value="TNJ38395.1"/>
    <property type="molecule type" value="Genomic_DNA"/>
</dbReference>
<accession>A0A5C4S504</accession>
<keyword evidence="2" id="KW-1185">Reference proteome</keyword>
<reference evidence="1 2" key="1">
    <citation type="submission" date="2019-05" db="EMBL/GenBank/DDBJ databases">
        <title>Draft Whole-Genome sequence of the green sulfur bacterium Chlorobaculum thiosulfatiphilum DSM 249.</title>
        <authorList>
            <person name="Meyer T.E."/>
            <person name="Kyndt J.A."/>
        </authorList>
    </citation>
    <scope>NUCLEOTIDE SEQUENCE [LARGE SCALE GENOMIC DNA]</scope>
    <source>
        <strain evidence="1 2">DSM 249</strain>
    </source>
</reference>
<gene>
    <name evidence="1" type="ORF">FGF66_09025</name>
</gene>
<proteinExistence type="predicted"/>
<dbReference type="RefSeq" id="WP_139457322.1">
    <property type="nucleotide sequence ID" value="NZ_VDCH01000020.1"/>
</dbReference>
<evidence type="ECO:0000313" key="2">
    <source>
        <dbReference type="Proteomes" id="UP000308271"/>
    </source>
</evidence>
<comment type="caution">
    <text evidence="1">The sequence shown here is derived from an EMBL/GenBank/DDBJ whole genome shotgun (WGS) entry which is preliminary data.</text>
</comment>
<sequence>MVRESVESIKHKVLTQLHDARKAGRKPESIKASPENYHLFLVAFMQQLRISENGIELFGIPLVIDHEIAEIDVSLN</sequence>
<organism evidence="1 2">
    <name type="scientific">Chlorobaculum thiosulfatiphilum</name>
    <name type="common">Chlorobium limicola f.sp. thiosulfatophilum</name>
    <dbReference type="NCBI Taxonomy" id="115852"/>
    <lineage>
        <taxon>Bacteria</taxon>
        <taxon>Pseudomonadati</taxon>
        <taxon>Chlorobiota</taxon>
        <taxon>Chlorobiia</taxon>
        <taxon>Chlorobiales</taxon>
        <taxon>Chlorobiaceae</taxon>
        <taxon>Chlorobaculum</taxon>
    </lineage>
</organism>
<evidence type="ECO:0000313" key="1">
    <source>
        <dbReference type="EMBL" id="TNJ38395.1"/>
    </source>
</evidence>
<dbReference type="OrthoDB" id="598290at2"/>
<dbReference type="AlphaFoldDB" id="A0A5C4S504"/>
<protein>
    <submittedName>
        <fullName evidence="1">Uncharacterized protein</fullName>
    </submittedName>
</protein>
<dbReference type="Proteomes" id="UP000308271">
    <property type="component" value="Unassembled WGS sequence"/>
</dbReference>